<keyword evidence="7" id="KW-0406">Ion transport</keyword>
<evidence type="ECO:0000256" key="10">
    <source>
        <dbReference type="ARBA" id="ARBA00023237"/>
    </source>
</evidence>
<keyword evidence="9" id="KW-0472">Membrane</keyword>
<evidence type="ECO:0000313" key="13">
    <source>
        <dbReference type="EMBL" id="TKB44494.1"/>
    </source>
</evidence>
<dbReference type="PANTHER" id="PTHR34501">
    <property type="entry name" value="PROTEIN YDDL-RELATED"/>
    <property type="match status" value="1"/>
</dbReference>
<name>A0A4U1B3U2_9GAMM</name>
<keyword evidence="4" id="KW-1134">Transmembrane beta strand</keyword>
<gene>
    <name evidence="13" type="ORF">E8M12_11420</name>
</gene>
<dbReference type="GO" id="GO:0006811">
    <property type="term" value="P:monoatomic ion transport"/>
    <property type="evidence" value="ECO:0007669"/>
    <property type="project" value="UniProtKB-KW"/>
</dbReference>
<evidence type="ECO:0000256" key="9">
    <source>
        <dbReference type="ARBA" id="ARBA00023136"/>
    </source>
</evidence>
<evidence type="ECO:0000256" key="4">
    <source>
        <dbReference type="ARBA" id="ARBA00022452"/>
    </source>
</evidence>
<feature type="domain" description="Porin" evidence="12">
    <location>
        <begin position="9"/>
        <end position="298"/>
    </location>
</feature>
<dbReference type="Pfam" id="PF13609">
    <property type="entry name" value="Porin_4"/>
    <property type="match status" value="1"/>
</dbReference>
<dbReference type="GO" id="GO:0009279">
    <property type="term" value="C:cell outer membrane"/>
    <property type="evidence" value="ECO:0007669"/>
    <property type="project" value="UniProtKB-SubCell"/>
</dbReference>
<feature type="signal peptide" evidence="11">
    <location>
        <begin position="1"/>
        <end position="22"/>
    </location>
</feature>
<dbReference type="EMBL" id="SWDB01000028">
    <property type="protein sequence ID" value="TKB44494.1"/>
    <property type="molecule type" value="Genomic_DNA"/>
</dbReference>
<keyword evidence="5" id="KW-0812">Transmembrane</keyword>
<dbReference type="InterPro" id="IPR050298">
    <property type="entry name" value="Gram-neg_bact_OMP"/>
</dbReference>
<dbReference type="Proteomes" id="UP000307999">
    <property type="component" value="Unassembled WGS sequence"/>
</dbReference>
<dbReference type="AlphaFoldDB" id="A0A4U1B3U2"/>
<dbReference type="InterPro" id="IPR023614">
    <property type="entry name" value="Porin_dom_sf"/>
</dbReference>
<reference evidence="13 14" key="1">
    <citation type="submission" date="2019-04" db="EMBL/GenBank/DDBJ databases">
        <title>Thalassotalea guangxiensis sp. nov., isolated from sediment of the coastal wetland.</title>
        <authorList>
            <person name="Zheng S."/>
            <person name="Zhang D."/>
        </authorList>
    </citation>
    <scope>NUCLEOTIDE SEQUENCE [LARGE SCALE GENOMIC DNA]</scope>
    <source>
        <strain evidence="13 14">ZS-4</strain>
    </source>
</reference>
<organism evidence="13 14">
    <name type="scientific">Thalassotalea mangrovi</name>
    <dbReference type="NCBI Taxonomy" id="2572245"/>
    <lineage>
        <taxon>Bacteria</taxon>
        <taxon>Pseudomonadati</taxon>
        <taxon>Pseudomonadota</taxon>
        <taxon>Gammaproteobacteria</taxon>
        <taxon>Alteromonadales</taxon>
        <taxon>Colwelliaceae</taxon>
        <taxon>Thalassotalea</taxon>
    </lineage>
</organism>
<dbReference type="InterPro" id="IPR033900">
    <property type="entry name" value="Gram_neg_porin_domain"/>
</dbReference>
<keyword evidence="8" id="KW-0626">Porin</keyword>
<comment type="caution">
    <text evidence="13">The sequence shown here is derived from an EMBL/GenBank/DDBJ whole genome shotgun (WGS) entry which is preliminary data.</text>
</comment>
<keyword evidence="10" id="KW-0998">Cell outer membrane</keyword>
<dbReference type="GO" id="GO:0046930">
    <property type="term" value="C:pore complex"/>
    <property type="evidence" value="ECO:0007669"/>
    <property type="project" value="UniProtKB-KW"/>
</dbReference>
<comment type="subunit">
    <text evidence="2">Homotrimer.</text>
</comment>
<dbReference type="CDD" id="cd00342">
    <property type="entry name" value="gram_neg_porins"/>
    <property type="match status" value="1"/>
</dbReference>
<evidence type="ECO:0000256" key="1">
    <source>
        <dbReference type="ARBA" id="ARBA00004571"/>
    </source>
</evidence>
<dbReference type="InterPro" id="IPR002299">
    <property type="entry name" value="Porin_Neis"/>
</dbReference>
<dbReference type="PRINTS" id="PR00184">
    <property type="entry name" value="NEISSPPORIN"/>
</dbReference>
<evidence type="ECO:0000256" key="8">
    <source>
        <dbReference type="ARBA" id="ARBA00023114"/>
    </source>
</evidence>
<keyword evidence="6 11" id="KW-0732">Signal</keyword>
<sequence>MNLVKSSAALAVLTVFSSAAMAENEFYGKANVTVQLSDEGEGSFTEVKSNASRLGVNSHYDINDDLKVIVKFEVQVDVDGEGDENISGRNQYVGLEGNFGKVVLGKNDTVTKQSQGKVDLFNDMEGDIKNIFQGENRLRDTVTYKTPMFGEFQLGLTYVTNGSANEDDEGVSAALFYGDNGLKRTNWFASVAMDRDVKGYDVNRATVSTKLAGVTLGAMIQNQENLESGEEMDGYFVSAKYSINDWDLKGQFQSGNFELEDLGLVTDTDATGYTFGVDYKLAKNAKLMAFYTDYQFDDATDRNYFGTGIEYKF</sequence>
<evidence type="ECO:0000256" key="6">
    <source>
        <dbReference type="ARBA" id="ARBA00022729"/>
    </source>
</evidence>
<evidence type="ECO:0000256" key="3">
    <source>
        <dbReference type="ARBA" id="ARBA00022448"/>
    </source>
</evidence>
<evidence type="ECO:0000256" key="5">
    <source>
        <dbReference type="ARBA" id="ARBA00022692"/>
    </source>
</evidence>
<keyword evidence="3" id="KW-0813">Transport</keyword>
<dbReference type="Gene3D" id="2.40.160.10">
    <property type="entry name" value="Porin"/>
    <property type="match status" value="1"/>
</dbReference>
<dbReference type="OrthoDB" id="8173690at2"/>
<comment type="subcellular location">
    <subcellularLocation>
        <location evidence="1">Cell outer membrane</location>
        <topology evidence="1">Multi-pass membrane protein</topology>
    </subcellularLocation>
</comment>
<evidence type="ECO:0000259" key="12">
    <source>
        <dbReference type="Pfam" id="PF13609"/>
    </source>
</evidence>
<evidence type="ECO:0000256" key="7">
    <source>
        <dbReference type="ARBA" id="ARBA00023065"/>
    </source>
</evidence>
<evidence type="ECO:0000256" key="11">
    <source>
        <dbReference type="SAM" id="SignalP"/>
    </source>
</evidence>
<protein>
    <submittedName>
        <fullName evidence="13">Porin</fullName>
    </submittedName>
</protein>
<dbReference type="SUPFAM" id="SSF56935">
    <property type="entry name" value="Porins"/>
    <property type="match status" value="1"/>
</dbReference>
<evidence type="ECO:0000313" key="14">
    <source>
        <dbReference type="Proteomes" id="UP000307999"/>
    </source>
</evidence>
<feature type="chain" id="PRO_5020747345" evidence="11">
    <location>
        <begin position="23"/>
        <end position="313"/>
    </location>
</feature>
<dbReference type="RefSeq" id="WP_136736276.1">
    <property type="nucleotide sequence ID" value="NZ_SWDB01000028.1"/>
</dbReference>
<proteinExistence type="predicted"/>
<dbReference type="PANTHER" id="PTHR34501:SF9">
    <property type="entry name" value="MAJOR OUTER MEMBRANE PROTEIN P.IA"/>
    <property type="match status" value="1"/>
</dbReference>
<keyword evidence="14" id="KW-1185">Reference proteome</keyword>
<dbReference type="GO" id="GO:0015288">
    <property type="term" value="F:porin activity"/>
    <property type="evidence" value="ECO:0007669"/>
    <property type="project" value="UniProtKB-KW"/>
</dbReference>
<accession>A0A4U1B3U2</accession>
<evidence type="ECO:0000256" key="2">
    <source>
        <dbReference type="ARBA" id="ARBA00011233"/>
    </source>
</evidence>